<dbReference type="Proteomes" id="UP000245768">
    <property type="component" value="Unassembled WGS sequence"/>
</dbReference>
<evidence type="ECO:0000256" key="2">
    <source>
        <dbReference type="SAM" id="SignalP"/>
    </source>
</evidence>
<keyword evidence="1 4" id="KW-0378">Hydrolase</keyword>
<dbReference type="GO" id="GO:0016020">
    <property type="term" value="C:membrane"/>
    <property type="evidence" value="ECO:0007669"/>
    <property type="project" value="TreeGrafter"/>
</dbReference>
<feature type="domain" description="AB hydrolase-1" evidence="3">
    <location>
        <begin position="133"/>
        <end position="396"/>
    </location>
</feature>
<dbReference type="PANTHER" id="PTHR43798">
    <property type="entry name" value="MONOACYLGLYCEROL LIPASE"/>
    <property type="match status" value="1"/>
</dbReference>
<sequence>MQLLSIVAASFSLGASAALASPAFAAVDSLSPVISRRANSSSQAGPYGLNNVHCQDVHLKVPVSSQNIVFKDVVDNYDNASYVNQQILDYSTGMTNYTEKHMTQQKKTVNATYDIFGQYCTPKEHAKKNSSLIVAVHGVGFDHTYWNFNYKDYSFIRHAASHGYSVFAFDRLGCGKSSKPSKGGFSVVQSPHELAILKEVLRQTRQTNNVGGSKHSKITLIGHSYGSVQGQAISAQSPDLIEGLVLTGFSTNSTGTVPFFLAGTLTIANEVPDLPQLKKDPSIWLATASSQADSSQFNDPLYVEQGANKLARSSAQPVTLGTLFSISAISGPSMTYNKPVFVINGEEDLPFCNRNCDTPVGGGMTIIQSVSMLFPQAKNFTVATLPNTGHGISAHPTSAQGYEEVLSYIMANGL</sequence>
<dbReference type="SUPFAM" id="SSF53474">
    <property type="entry name" value="alpha/beta-Hydrolases"/>
    <property type="match status" value="1"/>
</dbReference>
<evidence type="ECO:0000259" key="3">
    <source>
        <dbReference type="Pfam" id="PF12697"/>
    </source>
</evidence>
<dbReference type="InterPro" id="IPR029058">
    <property type="entry name" value="AB_hydrolase_fold"/>
</dbReference>
<evidence type="ECO:0000313" key="5">
    <source>
        <dbReference type="Proteomes" id="UP000245768"/>
    </source>
</evidence>
<name>A0A316YIQ4_9BASI</name>
<dbReference type="InterPro" id="IPR050266">
    <property type="entry name" value="AB_hydrolase_sf"/>
</dbReference>
<dbReference type="GeneID" id="37043917"/>
<gene>
    <name evidence="4" type="ORF">FA10DRAFT_267665</name>
</gene>
<dbReference type="PANTHER" id="PTHR43798:SF31">
    <property type="entry name" value="AB HYDROLASE SUPERFAMILY PROTEIN YCLE"/>
    <property type="match status" value="1"/>
</dbReference>
<evidence type="ECO:0000313" key="4">
    <source>
        <dbReference type="EMBL" id="PWN89061.1"/>
    </source>
</evidence>
<dbReference type="Gene3D" id="3.40.50.1820">
    <property type="entry name" value="alpha/beta hydrolase"/>
    <property type="match status" value="1"/>
</dbReference>
<organism evidence="4 5">
    <name type="scientific">Acaromyces ingoldii</name>
    <dbReference type="NCBI Taxonomy" id="215250"/>
    <lineage>
        <taxon>Eukaryota</taxon>
        <taxon>Fungi</taxon>
        <taxon>Dikarya</taxon>
        <taxon>Basidiomycota</taxon>
        <taxon>Ustilaginomycotina</taxon>
        <taxon>Exobasidiomycetes</taxon>
        <taxon>Exobasidiales</taxon>
        <taxon>Cryptobasidiaceae</taxon>
        <taxon>Acaromyces</taxon>
    </lineage>
</organism>
<reference evidence="4 5" key="1">
    <citation type="journal article" date="2018" name="Mol. Biol. Evol.">
        <title>Broad Genomic Sampling Reveals a Smut Pathogenic Ancestry of the Fungal Clade Ustilaginomycotina.</title>
        <authorList>
            <person name="Kijpornyongpan T."/>
            <person name="Mondo S.J."/>
            <person name="Barry K."/>
            <person name="Sandor L."/>
            <person name="Lee J."/>
            <person name="Lipzen A."/>
            <person name="Pangilinan J."/>
            <person name="LaButti K."/>
            <person name="Hainaut M."/>
            <person name="Henrissat B."/>
            <person name="Grigoriev I.V."/>
            <person name="Spatafora J.W."/>
            <person name="Aime M.C."/>
        </authorList>
    </citation>
    <scope>NUCLEOTIDE SEQUENCE [LARGE SCALE GENOMIC DNA]</scope>
    <source>
        <strain evidence="4 5">MCA 4198</strain>
    </source>
</reference>
<dbReference type="Pfam" id="PF12697">
    <property type="entry name" value="Abhydrolase_6"/>
    <property type="match status" value="1"/>
</dbReference>
<dbReference type="InParanoid" id="A0A316YIQ4"/>
<evidence type="ECO:0000256" key="1">
    <source>
        <dbReference type="ARBA" id="ARBA00022801"/>
    </source>
</evidence>
<protein>
    <submittedName>
        <fullName evidence="4">Alpha/beta-hydrolase</fullName>
    </submittedName>
</protein>
<dbReference type="GO" id="GO:0016787">
    <property type="term" value="F:hydrolase activity"/>
    <property type="evidence" value="ECO:0007669"/>
    <property type="project" value="UniProtKB-KW"/>
</dbReference>
<dbReference type="AlphaFoldDB" id="A0A316YIQ4"/>
<feature type="signal peptide" evidence="2">
    <location>
        <begin position="1"/>
        <end position="25"/>
    </location>
</feature>
<keyword evidence="5" id="KW-1185">Reference proteome</keyword>
<proteinExistence type="predicted"/>
<accession>A0A316YIQ4</accession>
<dbReference type="RefSeq" id="XP_025376259.1">
    <property type="nucleotide sequence ID" value="XM_025522001.1"/>
</dbReference>
<feature type="chain" id="PRO_5016425686" evidence="2">
    <location>
        <begin position="26"/>
        <end position="414"/>
    </location>
</feature>
<dbReference type="STRING" id="215250.A0A316YIQ4"/>
<keyword evidence="2" id="KW-0732">Signal</keyword>
<dbReference type="InterPro" id="IPR000073">
    <property type="entry name" value="AB_hydrolase_1"/>
</dbReference>
<dbReference type="EMBL" id="KZ819637">
    <property type="protein sequence ID" value="PWN89061.1"/>
    <property type="molecule type" value="Genomic_DNA"/>
</dbReference>
<dbReference type="OrthoDB" id="1743579at2759"/>